<organism evidence="3 4">
    <name type="scientific">Rarobacter incanus</name>
    <dbReference type="NCBI Taxonomy" id="153494"/>
    <lineage>
        <taxon>Bacteria</taxon>
        <taxon>Bacillati</taxon>
        <taxon>Actinomycetota</taxon>
        <taxon>Actinomycetes</taxon>
        <taxon>Micrococcales</taxon>
        <taxon>Rarobacteraceae</taxon>
        <taxon>Rarobacter</taxon>
    </lineage>
</organism>
<dbReference type="RefSeq" id="WP_170207934.1">
    <property type="nucleotide sequence ID" value="NZ_BAAATB010000004.1"/>
</dbReference>
<evidence type="ECO:0000313" key="4">
    <source>
        <dbReference type="Proteomes" id="UP000316181"/>
    </source>
</evidence>
<proteinExistence type="predicted"/>
<dbReference type="PANTHER" id="PTHR30466:SF1">
    <property type="entry name" value="FMN REDUCTASE (NADH) RUTF"/>
    <property type="match status" value="1"/>
</dbReference>
<keyword evidence="1" id="KW-0560">Oxidoreductase</keyword>
<dbReference type="GO" id="GO:0042602">
    <property type="term" value="F:riboflavin reductase (NADPH) activity"/>
    <property type="evidence" value="ECO:0007669"/>
    <property type="project" value="TreeGrafter"/>
</dbReference>
<dbReference type="GO" id="GO:0010181">
    <property type="term" value="F:FMN binding"/>
    <property type="evidence" value="ECO:0007669"/>
    <property type="project" value="InterPro"/>
</dbReference>
<keyword evidence="4" id="KW-1185">Reference proteome</keyword>
<dbReference type="Pfam" id="PF01613">
    <property type="entry name" value="Flavin_Reduct"/>
    <property type="match status" value="1"/>
</dbReference>
<dbReference type="GO" id="GO:0006208">
    <property type="term" value="P:pyrimidine nucleobase catabolic process"/>
    <property type="evidence" value="ECO:0007669"/>
    <property type="project" value="TreeGrafter"/>
</dbReference>
<dbReference type="SUPFAM" id="SSF50475">
    <property type="entry name" value="FMN-binding split barrel"/>
    <property type="match status" value="1"/>
</dbReference>
<evidence type="ECO:0000256" key="1">
    <source>
        <dbReference type="ARBA" id="ARBA00023002"/>
    </source>
</evidence>
<accession>A0A542SQT9</accession>
<dbReference type="PANTHER" id="PTHR30466">
    <property type="entry name" value="FLAVIN REDUCTASE"/>
    <property type="match status" value="1"/>
</dbReference>
<dbReference type="EMBL" id="VFNV01000001">
    <property type="protein sequence ID" value="TQK76965.1"/>
    <property type="molecule type" value="Genomic_DNA"/>
</dbReference>
<comment type="caution">
    <text evidence="3">The sequence shown here is derived from an EMBL/GenBank/DDBJ whole genome shotgun (WGS) entry which is preliminary data.</text>
</comment>
<evidence type="ECO:0000313" key="3">
    <source>
        <dbReference type="EMBL" id="TQK76965.1"/>
    </source>
</evidence>
<dbReference type="InterPro" id="IPR002563">
    <property type="entry name" value="Flavin_Rdtase-like_dom"/>
</dbReference>
<dbReference type="Proteomes" id="UP000316181">
    <property type="component" value="Unassembled WGS sequence"/>
</dbReference>
<dbReference type="AlphaFoldDB" id="A0A542SQT9"/>
<dbReference type="Gene3D" id="2.30.110.10">
    <property type="entry name" value="Electron Transport, Fmn-binding Protein, Chain A"/>
    <property type="match status" value="1"/>
</dbReference>
<evidence type="ECO:0000259" key="2">
    <source>
        <dbReference type="SMART" id="SM00903"/>
    </source>
</evidence>
<gene>
    <name evidence="3" type="ORF">FB389_1668</name>
</gene>
<protein>
    <submittedName>
        <fullName evidence="3">Flavin reductase (DIM6/NTAB) family NADH-FMN oxidoreductase RutF</fullName>
    </submittedName>
</protein>
<feature type="domain" description="Flavin reductase like" evidence="2">
    <location>
        <begin position="17"/>
        <end position="165"/>
    </location>
</feature>
<name>A0A542SQT9_9MICO</name>
<dbReference type="InterPro" id="IPR050268">
    <property type="entry name" value="NADH-dep_flavin_reductase"/>
</dbReference>
<sequence>MDNEVEGNAAERFRELSNRLAKGVAVVSARHRGHDVARTVTDVITVSWDPPTVMVSLYSLGRMAEALEAESTFAVSFLSADQRWIAQWLAEPGTPTIGLLDQIPHRRLDPAGPALIEGASAGLVVRKEHEFEVATHTLFAGGVVAMVGAGARPSALLRHRGDYIQVGDHM</sequence>
<dbReference type="SMART" id="SM00903">
    <property type="entry name" value="Flavin_Reduct"/>
    <property type="match status" value="1"/>
</dbReference>
<dbReference type="InterPro" id="IPR012349">
    <property type="entry name" value="Split_barrel_FMN-bd"/>
</dbReference>
<reference evidence="3 4" key="1">
    <citation type="submission" date="2019-06" db="EMBL/GenBank/DDBJ databases">
        <title>Sequencing the genomes of 1000 actinobacteria strains.</title>
        <authorList>
            <person name="Klenk H.-P."/>
        </authorList>
    </citation>
    <scope>NUCLEOTIDE SEQUENCE [LARGE SCALE GENOMIC DNA]</scope>
    <source>
        <strain evidence="3 4">DSM 10596</strain>
    </source>
</reference>